<feature type="binding site" evidence="7">
    <location>
        <position position="342"/>
    </location>
    <ligand>
        <name>Mg(2+)</name>
        <dbReference type="ChEBI" id="CHEBI:18420"/>
    </ligand>
</feature>
<dbReference type="InterPro" id="IPR017866">
    <property type="entry name" value="Succ-CoA_synthase_bsu_CS"/>
</dbReference>
<comment type="subunit">
    <text evidence="7">Heterodimer of an alpha and a beta subunit.</text>
</comment>
<dbReference type="InterPro" id="IPR013650">
    <property type="entry name" value="ATP-grasp_succ-CoA_synth-type"/>
</dbReference>
<evidence type="ECO:0000259" key="8">
    <source>
        <dbReference type="Pfam" id="PF00549"/>
    </source>
</evidence>
<keyword evidence="3 7" id="KW-0436">Ligase</keyword>
<dbReference type="Pfam" id="PF08442">
    <property type="entry name" value="ATP-grasp_2"/>
    <property type="match status" value="1"/>
</dbReference>
<evidence type="ECO:0000256" key="7">
    <source>
        <dbReference type="HAMAP-Rule" id="MF_03219"/>
    </source>
</evidence>
<keyword evidence="5 7" id="KW-0547">Nucleotide-binding</keyword>
<comment type="caution">
    <text evidence="10">The sequence shown here is derived from an EMBL/GenBank/DDBJ whole genome shotgun (WGS) entry which is preliminary data.</text>
</comment>
<keyword evidence="7" id="KW-0067">ATP-binding</keyword>
<keyword evidence="11" id="KW-1185">Reference proteome</keyword>
<evidence type="ECO:0000256" key="6">
    <source>
        <dbReference type="ARBA" id="ARBA00022842"/>
    </source>
</evidence>
<dbReference type="GO" id="GO:0005739">
    <property type="term" value="C:mitochondrion"/>
    <property type="evidence" value="ECO:0007669"/>
    <property type="project" value="UniProtKB-SubCell"/>
</dbReference>
<dbReference type="FunFam" id="3.40.50.261:FF:000001">
    <property type="entry name" value="Succinate--CoA ligase [ADP-forming] subunit beta"/>
    <property type="match status" value="1"/>
</dbReference>
<dbReference type="HAMAP" id="MF_00558">
    <property type="entry name" value="Succ_CoA_beta"/>
    <property type="match status" value="1"/>
</dbReference>
<dbReference type="OMA" id="KQMIGNR"/>
<organism evidence="10 11">
    <name type="scientific">Reticulomyxa filosa</name>
    <dbReference type="NCBI Taxonomy" id="46433"/>
    <lineage>
        <taxon>Eukaryota</taxon>
        <taxon>Sar</taxon>
        <taxon>Rhizaria</taxon>
        <taxon>Retaria</taxon>
        <taxon>Foraminifera</taxon>
        <taxon>Monothalamids</taxon>
        <taxon>Reticulomyxidae</taxon>
        <taxon>Reticulomyxa</taxon>
    </lineage>
</organism>
<keyword evidence="4 7" id="KW-0479">Metal-binding</keyword>
<evidence type="ECO:0000313" key="10">
    <source>
        <dbReference type="EMBL" id="ETO14279.1"/>
    </source>
</evidence>
<comment type="subcellular location">
    <subcellularLocation>
        <location evidence="7">Mitochondrion</location>
    </subcellularLocation>
</comment>
<comment type="catalytic activity">
    <reaction evidence="7">
        <text>succinate + ATP + CoA = succinyl-CoA + ADP + phosphate</text>
        <dbReference type="Rhea" id="RHEA:17661"/>
        <dbReference type="ChEBI" id="CHEBI:30031"/>
        <dbReference type="ChEBI" id="CHEBI:30616"/>
        <dbReference type="ChEBI" id="CHEBI:43474"/>
        <dbReference type="ChEBI" id="CHEBI:57287"/>
        <dbReference type="ChEBI" id="CHEBI:57292"/>
        <dbReference type="ChEBI" id="CHEBI:456216"/>
        <dbReference type="EC" id="6.2.1.5"/>
    </reaction>
</comment>
<dbReference type="UniPathway" id="UPA00223">
    <property type="reaction ID" value="UER00999"/>
</dbReference>
<dbReference type="PANTHER" id="PTHR11815:SF10">
    <property type="entry name" value="SUCCINATE--COA LIGASE [GDP-FORMING] SUBUNIT BETA, MITOCHONDRIAL"/>
    <property type="match status" value="1"/>
</dbReference>
<dbReference type="InterPro" id="IPR005809">
    <property type="entry name" value="Succ_CoA_ligase-like_bsu"/>
</dbReference>
<dbReference type="Gene3D" id="3.40.50.261">
    <property type="entry name" value="Succinyl-CoA synthetase domains"/>
    <property type="match status" value="1"/>
</dbReference>
<dbReference type="GO" id="GO:0000287">
    <property type="term" value="F:magnesium ion binding"/>
    <property type="evidence" value="ECO:0007669"/>
    <property type="project" value="UniProtKB-UniRule"/>
</dbReference>
<dbReference type="SUPFAM" id="SSF52210">
    <property type="entry name" value="Succinyl-CoA synthetase domains"/>
    <property type="match status" value="1"/>
</dbReference>
<dbReference type="Gene3D" id="3.30.470.20">
    <property type="entry name" value="ATP-grasp fold, B domain"/>
    <property type="match status" value="1"/>
</dbReference>
<dbReference type="PANTHER" id="PTHR11815">
    <property type="entry name" value="SUCCINYL-COA SYNTHETASE BETA CHAIN"/>
    <property type="match status" value="1"/>
</dbReference>
<keyword evidence="6 7" id="KW-0460">Magnesium</keyword>
<protein>
    <recommendedName>
        <fullName evidence="7">Succinate--CoA ligase [ADP-forming] subunit beta, mitochondrial</fullName>
        <ecNumber evidence="7">6.2.1.5</ecNumber>
    </recommendedName>
    <alternativeName>
        <fullName evidence="7">Succinyl-CoA synthetase beta chain</fullName>
        <shortName evidence="7">SCS-beta</shortName>
    </alternativeName>
</protein>
<dbReference type="AlphaFoldDB" id="X6MK85"/>
<evidence type="ECO:0000256" key="5">
    <source>
        <dbReference type="ARBA" id="ARBA00022741"/>
    </source>
</evidence>
<dbReference type="PROSITE" id="PS01217">
    <property type="entry name" value="SUCCINYL_COA_LIG_3"/>
    <property type="match status" value="1"/>
</dbReference>
<feature type="binding site" evidence="7">
    <location>
        <position position="128"/>
    </location>
    <ligand>
        <name>ATP</name>
        <dbReference type="ChEBI" id="CHEBI:30616"/>
    </ligand>
</feature>
<dbReference type="GO" id="GO:0042709">
    <property type="term" value="C:succinate-CoA ligase complex"/>
    <property type="evidence" value="ECO:0007669"/>
    <property type="project" value="TreeGrafter"/>
</dbReference>
<dbReference type="EC" id="6.2.1.5" evidence="7"/>
<feature type="binding site" evidence="7">
    <location>
        <position position="393"/>
    </location>
    <ligand>
        <name>substrate</name>
        <note>ligand shared with subunit alpha</note>
    </ligand>
</feature>
<evidence type="ECO:0000256" key="2">
    <source>
        <dbReference type="ARBA" id="ARBA00022532"/>
    </source>
</evidence>
<evidence type="ECO:0000256" key="3">
    <source>
        <dbReference type="ARBA" id="ARBA00022598"/>
    </source>
</evidence>
<dbReference type="Proteomes" id="UP000023152">
    <property type="component" value="Unassembled WGS sequence"/>
</dbReference>
<comment type="similarity">
    <text evidence="7">Belongs to the succinate/malate CoA ligase beta subunit family.</text>
</comment>
<gene>
    <name evidence="10" type="ORF">RFI_23088</name>
</gene>
<dbReference type="Gene3D" id="3.30.1490.20">
    <property type="entry name" value="ATP-grasp fold, A domain"/>
    <property type="match status" value="1"/>
</dbReference>
<feature type="binding site" evidence="7">
    <location>
        <begin position="450"/>
        <end position="452"/>
    </location>
    <ligand>
        <name>substrate</name>
        <note>ligand shared with subunit alpha</note>
    </ligand>
</feature>
<comment type="function">
    <text evidence="7">Succinyl-CoA synthetase functions in the citric acid cycle (TCA), coupling the hydrolysis of succinyl-CoA to the synthesis of ATP and thus represents the only step of substrate-level phosphorylation in the TCA. The beta subunit provides nucleotide specificity of the enzyme and binds the substrate succinate, while the binding sites for coenzyme A and phosphate are found in the alpha subunit.</text>
</comment>
<feature type="binding site" evidence="7">
    <location>
        <begin position="135"/>
        <end position="137"/>
    </location>
    <ligand>
        <name>ATP</name>
        <dbReference type="ChEBI" id="CHEBI:30616"/>
    </ligand>
</feature>
<dbReference type="Pfam" id="PF00549">
    <property type="entry name" value="Ligase_CoA"/>
    <property type="match status" value="1"/>
</dbReference>
<evidence type="ECO:0000256" key="1">
    <source>
        <dbReference type="ARBA" id="ARBA00005064"/>
    </source>
</evidence>
<dbReference type="InterPro" id="IPR013815">
    <property type="entry name" value="ATP_grasp_subdomain_1"/>
</dbReference>
<keyword evidence="7" id="KW-0496">Mitochondrion</keyword>
<comment type="pathway">
    <text evidence="1 7">Carbohydrate metabolism; tricarboxylic acid cycle; succinate from succinyl-CoA (ligase route): step 1/1.</text>
</comment>
<dbReference type="FunFam" id="3.30.470.20:FF:000002">
    <property type="entry name" value="Succinate--CoA ligase [ADP-forming] subunit beta"/>
    <property type="match status" value="1"/>
</dbReference>
<dbReference type="SUPFAM" id="SSF56059">
    <property type="entry name" value="Glutathione synthetase ATP-binding domain-like"/>
    <property type="match status" value="2"/>
</dbReference>
<sequence length="519" mass="57428">MHYAKTFYFDLFNRINKQLLFAMAFALRQNFAKKFSKTFKVSTREEKKTQQSAPTRFLNLHEYRAKELMQKHGVRVQRGILASTPAQAKKNAIELREKLNTKFYDNVQCTKPQTKTQTASGARDLVVKSQILAGGRGKGYFKETGFKGGVKVCQSLGASLSFFVFMFFFLYTVSQGQSNDVVFFFPLIFFCRPEEVEAMTKEMIGKTLVTNQTGPDGQKVQYVLVHEGVDFAKEYYLAFLLERAYDGPVIVGSPMGGMEIEEVAEKYPDKIKTIPIDIRQGLTKSIGQEMAKFLGFTGKAVDDAVMQGLYDLFTKNDCVQVEINPFVQTTKEHYNEKVYCVDAKLGFDDFAGFRNKEIFSWKDPTMEDPREVAAEAVGLNYVGLAGNIGCMVNGAGLAMATMDVIKLHGGEPANFLDVGGGANEKQVEEAFKILTSDPNVKGILVNIFGGIMKCDVIARGVIAAASKINLKSKGIPLVVRLAGTNVDEGKKLLDKSGLLIESASDLDDAATKIVKAIKK</sequence>
<accession>X6MK85</accession>
<feature type="binding site" evidence="7">
    <location>
        <position position="234"/>
    </location>
    <ligand>
        <name>ATP</name>
        <dbReference type="ChEBI" id="CHEBI:30616"/>
    </ligand>
</feature>
<dbReference type="GO" id="GO:0004775">
    <property type="term" value="F:succinate-CoA ligase (ADP-forming) activity"/>
    <property type="evidence" value="ECO:0007669"/>
    <property type="project" value="UniProtKB-UniRule"/>
</dbReference>
<reference evidence="10 11" key="1">
    <citation type="journal article" date="2013" name="Curr. Biol.">
        <title>The Genome of the Foraminiferan Reticulomyxa filosa.</title>
        <authorList>
            <person name="Glockner G."/>
            <person name="Hulsmann N."/>
            <person name="Schleicher M."/>
            <person name="Noegel A.A."/>
            <person name="Eichinger L."/>
            <person name="Gallinger C."/>
            <person name="Pawlowski J."/>
            <person name="Sierra R."/>
            <person name="Euteneuer U."/>
            <person name="Pillet L."/>
            <person name="Moustafa A."/>
            <person name="Platzer M."/>
            <person name="Groth M."/>
            <person name="Szafranski K."/>
            <person name="Schliwa M."/>
        </authorList>
    </citation>
    <scope>NUCLEOTIDE SEQUENCE [LARGE SCALE GENOMIC DNA]</scope>
</reference>
<dbReference type="InterPro" id="IPR016102">
    <property type="entry name" value="Succinyl-CoA_synth-like"/>
</dbReference>
<keyword evidence="2 7" id="KW-0816">Tricarboxylic acid cycle</keyword>
<name>X6MK85_RETFI</name>
<feature type="binding site" evidence="7">
    <location>
        <position position="324"/>
    </location>
    <ligand>
        <name>Mg(2+)</name>
        <dbReference type="ChEBI" id="CHEBI:18420"/>
    </ligand>
</feature>
<dbReference type="GO" id="GO:0006099">
    <property type="term" value="P:tricarboxylic acid cycle"/>
    <property type="evidence" value="ECO:0007669"/>
    <property type="project" value="UniProtKB-UniRule"/>
</dbReference>
<dbReference type="GO" id="GO:0006104">
    <property type="term" value="P:succinyl-CoA metabolic process"/>
    <property type="evidence" value="ECO:0007669"/>
    <property type="project" value="TreeGrafter"/>
</dbReference>
<evidence type="ECO:0000313" key="11">
    <source>
        <dbReference type="Proteomes" id="UP000023152"/>
    </source>
</evidence>
<dbReference type="EMBL" id="ASPP01020122">
    <property type="protein sequence ID" value="ETO14279.1"/>
    <property type="molecule type" value="Genomic_DNA"/>
</dbReference>
<evidence type="ECO:0000256" key="4">
    <source>
        <dbReference type="ARBA" id="ARBA00022723"/>
    </source>
</evidence>
<dbReference type="InterPro" id="IPR005811">
    <property type="entry name" value="SUCC_ACL_C"/>
</dbReference>
<dbReference type="OrthoDB" id="1552at2759"/>
<proteinExistence type="inferred from homology"/>
<dbReference type="GO" id="GO:0005524">
    <property type="term" value="F:ATP binding"/>
    <property type="evidence" value="ECO:0007669"/>
    <property type="project" value="UniProtKB-UniRule"/>
</dbReference>
<feature type="domain" description="ATP-citrate synthase/succinyl-CoA ligase C-terminal" evidence="8">
    <location>
        <begin position="391"/>
        <end position="514"/>
    </location>
</feature>
<comment type="cofactor">
    <cofactor evidence="7">
        <name>Mg(2+)</name>
        <dbReference type="ChEBI" id="CHEBI:18420"/>
    </cofactor>
    <text evidence="7">Binds 1 Mg(2+) ion per subunit.</text>
</comment>
<feature type="domain" description="ATP-grasp fold succinyl-CoA synthetase-type" evidence="9">
    <location>
        <begin position="192"/>
        <end position="327"/>
    </location>
</feature>
<evidence type="ECO:0000259" key="9">
    <source>
        <dbReference type="Pfam" id="PF08442"/>
    </source>
</evidence>
<dbReference type="NCBIfam" id="NF001913">
    <property type="entry name" value="PRK00696.1"/>
    <property type="match status" value="1"/>
</dbReference>